<feature type="domain" description="Acyl-ACP thioesterase N-terminal hotdog" evidence="8">
    <location>
        <begin position="7"/>
        <end position="129"/>
    </location>
</feature>
<accession>A0A6G9AW28</accession>
<evidence type="ECO:0000256" key="1">
    <source>
        <dbReference type="ARBA" id="ARBA00006500"/>
    </source>
</evidence>
<dbReference type="InterPro" id="IPR002864">
    <property type="entry name" value="Acyl-ACP_thioesterase_NHD"/>
</dbReference>
<evidence type="ECO:0000313" key="10">
    <source>
        <dbReference type="EMBL" id="QIP16677.1"/>
    </source>
</evidence>
<reference evidence="10 11" key="1">
    <citation type="submission" date="2020-03" db="EMBL/GenBank/DDBJ databases">
        <authorList>
            <person name="Kim M.K."/>
        </authorList>
    </citation>
    <scope>NUCLEOTIDE SEQUENCE [LARGE SCALE GENOMIC DNA]</scope>
    <source>
        <strain evidence="10 11">BT328</strain>
    </source>
</reference>
<dbReference type="PANTHER" id="PTHR31727:SF6">
    <property type="entry name" value="OLEOYL-ACYL CARRIER PROTEIN THIOESTERASE 1, CHLOROPLASTIC"/>
    <property type="match status" value="1"/>
</dbReference>
<dbReference type="InterPro" id="IPR029069">
    <property type="entry name" value="HotDog_dom_sf"/>
</dbReference>
<dbReference type="InterPro" id="IPR049427">
    <property type="entry name" value="Acyl-ACP_TE_C"/>
</dbReference>
<keyword evidence="5" id="KW-0809">Transit peptide</keyword>
<comment type="similarity">
    <text evidence="1">Belongs to the acyl-ACP thioesterase family.</text>
</comment>
<evidence type="ECO:0000256" key="2">
    <source>
        <dbReference type="ARBA" id="ARBA00022516"/>
    </source>
</evidence>
<dbReference type="EMBL" id="CP050063">
    <property type="protein sequence ID" value="QIP16677.1"/>
    <property type="molecule type" value="Genomic_DNA"/>
</dbReference>
<dbReference type="GO" id="GO:0016297">
    <property type="term" value="F:fatty acyl-[ACP] hydrolase activity"/>
    <property type="evidence" value="ECO:0007669"/>
    <property type="project" value="InterPro"/>
</dbReference>
<dbReference type="GO" id="GO:0000036">
    <property type="term" value="F:acyl carrier activity"/>
    <property type="evidence" value="ECO:0007669"/>
    <property type="project" value="TreeGrafter"/>
</dbReference>
<evidence type="ECO:0000256" key="7">
    <source>
        <dbReference type="ARBA" id="ARBA00023160"/>
    </source>
</evidence>
<dbReference type="InterPro" id="IPR045023">
    <property type="entry name" value="FATA/B"/>
</dbReference>
<evidence type="ECO:0000256" key="3">
    <source>
        <dbReference type="ARBA" id="ARBA00022801"/>
    </source>
</evidence>
<feature type="domain" description="Acyl-ACP thioesterase-like C-terminal" evidence="9">
    <location>
        <begin position="155"/>
        <end position="248"/>
    </location>
</feature>
<evidence type="ECO:0000256" key="6">
    <source>
        <dbReference type="ARBA" id="ARBA00023098"/>
    </source>
</evidence>
<dbReference type="PANTHER" id="PTHR31727">
    <property type="entry name" value="OLEOYL-ACYL CARRIER PROTEIN THIOESTERASE 1, CHLOROPLASTIC"/>
    <property type="match status" value="1"/>
</dbReference>
<dbReference type="Pfam" id="PF20791">
    <property type="entry name" value="Acyl-ACP_TE_C"/>
    <property type="match status" value="1"/>
</dbReference>
<evidence type="ECO:0000259" key="9">
    <source>
        <dbReference type="Pfam" id="PF20791"/>
    </source>
</evidence>
<evidence type="ECO:0000256" key="4">
    <source>
        <dbReference type="ARBA" id="ARBA00022832"/>
    </source>
</evidence>
<dbReference type="KEGG" id="spib:G8759_30560"/>
<organism evidence="10 11">
    <name type="scientific">Spirosoma aureum</name>
    <dbReference type="NCBI Taxonomy" id="2692134"/>
    <lineage>
        <taxon>Bacteria</taxon>
        <taxon>Pseudomonadati</taxon>
        <taxon>Bacteroidota</taxon>
        <taxon>Cytophagia</taxon>
        <taxon>Cytophagales</taxon>
        <taxon>Cytophagaceae</taxon>
        <taxon>Spirosoma</taxon>
    </lineage>
</organism>
<evidence type="ECO:0000256" key="5">
    <source>
        <dbReference type="ARBA" id="ARBA00022946"/>
    </source>
</evidence>
<dbReference type="Gene3D" id="3.10.129.10">
    <property type="entry name" value="Hotdog Thioesterase"/>
    <property type="match status" value="1"/>
</dbReference>
<keyword evidence="7" id="KW-0275">Fatty acid biosynthesis</keyword>
<dbReference type="SUPFAM" id="SSF54637">
    <property type="entry name" value="Thioesterase/thiol ester dehydrase-isomerase"/>
    <property type="match status" value="2"/>
</dbReference>
<sequence length="250" mass="29101">MAFIQTDTFTIRGYETDAFGRLSILALMNLMQESANRNAIDYGIGIDDLARQGYGWMLMRFRLRMHQYPRYGQTIRVITYPTSVEKYFIHRDFRVVADDDTLLADAASTWLVFSIDKRSMVPLPDFIRALAVPADISSLPRLSLKPDFQFSVAEPSHEKEVTVGWFSIDQNQHVNNVSYVEWLLEAVDKKRLETRELAEIDLVYRTETHWGDQLRIRSISEENETIIHRIDYSDESGKDVLLARSQWRIS</sequence>
<dbReference type="CDD" id="cd00586">
    <property type="entry name" value="4HBT"/>
    <property type="match status" value="1"/>
</dbReference>
<protein>
    <submittedName>
        <fullName evidence="10">Acyl-[acyl-carrier-protein] thioesterase</fullName>
    </submittedName>
</protein>
<keyword evidence="4" id="KW-0276">Fatty acid metabolism</keyword>
<dbReference type="Pfam" id="PF01643">
    <property type="entry name" value="Acyl-ACP_TE"/>
    <property type="match status" value="1"/>
</dbReference>
<proteinExistence type="inferred from homology"/>
<dbReference type="RefSeq" id="WP_167216795.1">
    <property type="nucleotide sequence ID" value="NZ_CP050063.1"/>
</dbReference>
<gene>
    <name evidence="10" type="ORF">G8759_30560</name>
</gene>
<keyword evidence="6" id="KW-0443">Lipid metabolism</keyword>
<keyword evidence="3" id="KW-0378">Hydrolase</keyword>
<dbReference type="AlphaFoldDB" id="A0A6G9AW28"/>
<dbReference type="Proteomes" id="UP000501802">
    <property type="component" value="Chromosome"/>
</dbReference>
<evidence type="ECO:0000259" key="8">
    <source>
        <dbReference type="Pfam" id="PF01643"/>
    </source>
</evidence>
<evidence type="ECO:0000313" key="11">
    <source>
        <dbReference type="Proteomes" id="UP000501802"/>
    </source>
</evidence>
<name>A0A6G9AW28_9BACT</name>
<keyword evidence="2" id="KW-0444">Lipid biosynthesis</keyword>
<keyword evidence="11" id="KW-1185">Reference proteome</keyword>